<dbReference type="EMBL" id="MCFH01000016">
    <property type="protein sequence ID" value="ORX52084.1"/>
    <property type="molecule type" value="Genomic_DNA"/>
</dbReference>
<dbReference type="AlphaFoldDB" id="A0A1Y1VCQ8"/>
<name>A0A1Y1VCQ8_9FUNG</name>
<keyword evidence="3" id="KW-1185">Reference proteome</keyword>
<evidence type="ECO:0000313" key="3">
    <source>
        <dbReference type="Proteomes" id="UP000193719"/>
    </source>
</evidence>
<sequence length="151" mass="17643">MYIFAENSKGQFSELFLKSIDRVQEKIDNASTNHLKAFFIIAIIVVIFMLFIIFDIIIPYTTQSFKFVKSITGLYRTLPSKDFFNDQINEYSEQIQEICDNYEVEDEGIGKRKRKNKKPSTIRIKKLFIIYSFIVAALILLPFTTVFVSIN</sequence>
<dbReference type="OrthoDB" id="10638575at2759"/>
<accession>A0A1Y1VCQ8</accession>
<evidence type="ECO:0000313" key="2">
    <source>
        <dbReference type="EMBL" id="ORX52084.1"/>
    </source>
</evidence>
<comment type="caution">
    <text evidence="2">The sequence shown here is derived from an EMBL/GenBank/DDBJ whole genome shotgun (WGS) entry which is preliminary data.</text>
</comment>
<gene>
    <name evidence="2" type="ORF">BCR36DRAFT_33272</name>
</gene>
<proteinExistence type="predicted"/>
<reference evidence="2 3" key="1">
    <citation type="submission" date="2016-08" db="EMBL/GenBank/DDBJ databases">
        <title>Genomes of anaerobic fungi encode conserved fungal cellulosomes for biomass hydrolysis.</title>
        <authorList>
            <consortium name="DOE Joint Genome Institute"/>
            <person name="Haitjema C.H."/>
            <person name="Gilmore S.P."/>
            <person name="Henske J.K."/>
            <person name="Solomon K.V."/>
            <person name="De Groot R."/>
            <person name="Kuo A."/>
            <person name="Mondo S.J."/>
            <person name="Salamov A.A."/>
            <person name="Labutti K."/>
            <person name="Zhao Z."/>
            <person name="Chiniquy J."/>
            <person name="Barry K."/>
            <person name="Brewer H.M."/>
            <person name="Purvine S.O."/>
            <person name="Wright A.T."/>
            <person name="Boxma B."/>
            <person name="Van Alen T."/>
            <person name="Hackstein J.H."/>
            <person name="Baker S.E."/>
            <person name="Grigoriev I.V."/>
            <person name="O'Malley M.A."/>
        </authorList>
    </citation>
    <scope>NUCLEOTIDE SEQUENCE [LARGE SCALE GENOMIC DNA]</scope>
    <source>
        <strain evidence="3">finn</strain>
    </source>
</reference>
<keyword evidence="1" id="KW-0812">Transmembrane</keyword>
<evidence type="ECO:0000256" key="1">
    <source>
        <dbReference type="SAM" id="Phobius"/>
    </source>
</evidence>
<reference evidence="2 3" key="2">
    <citation type="submission" date="2016-08" db="EMBL/GenBank/DDBJ databases">
        <title>Pervasive Adenine N6-methylation of Active Genes in Fungi.</title>
        <authorList>
            <consortium name="DOE Joint Genome Institute"/>
            <person name="Mondo S.J."/>
            <person name="Dannebaum R.O."/>
            <person name="Kuo R.C."/>
            <person name="Labutti K."/>
            <person name="Haridas S."/>
            <person name="Kuo A."/>
            <person name="Salamov A."/>
            <person name="Ahrendt S.R."/>
            <person name="Lipzen A."/>
            <person name="Sullivan W."/>
            <person name="Andreopoulos W.B."/>
            <person name="Clum A."/>
            <person name="Lindquist E."/>
            <person name="Daum C."/>
            <person name="Ramamoorthy G.K."/>
            <person name="Gryganskyi A."/>
            <person name="Culley D."/>
            <person name="Magnuson J.K."/>
            <person name="James T.Y."/>
            <person name="O'Malley M.A."/>
            <person name="Stajich J.E."/>
            <person name="Spatafora J.W."/>
            <person name="Visel A."/>
            <person name="Grigoriev I.V."/>
        </authorList>
    </citation>
    <scope>NUCLEOTIDE SEQUENCE [LARGE SCALE GENOMIC DNA]</scope>
    <source>
        <strain evidence="3">finn</strain>
    </source>
</reference>
<feature type="transmembrane region" description="Helical" evidence="1">
    <location>
        <begin position="37"/>
        <end position="60"/>
    </location>
</feature>
<organism evidence="2 3">
    <name type="scientific">Piromyces finnis</name>
    <dbReference type="NCBI Taxonomy" id="1754191"/>
    <lineage>
        <taxon>Eukaryota</taxon>
        <taxon>Fungi</taxon>
        <taxon>Fungi incertae sedis</taxon>
        <taxon>Chytridiomycota</taxon>
        <taxon>Chytridiomycota incertae sedis</taxon>
        <taxon>Neocallimastigomycetes</taxon>
        <taxon>Neocallimastigales</taxon>
        <taxon>Neocallimastigaceae</taxon>
        <taxon>Piromyces</taxon>
    </lineage>
</organism>
<protein>
    <submittedName>
        <fullName evidence="2">Uncharacterized protein</fullName>
    </submittedName>
</protein>
<feature type="transmembrane region" description="Helical" evidence="1">
    <location>
        <begin position="127"/>
        <end position="150"/>
    </location>
</feature>
<keyword evidence="1" id="KW-1133">Transmembrane helix</keyword>
<keyword evidence="1" id="KW-0472">Membrane</keyword>
<dbReference type="Proteomes" id="UP000193719">
    <property type="component" value="Unassembled WGS sequence"/>
</dbReference>